<evidence type="ECO:0000313" key="13">
    <source>
        <dbReference type="Proteomes" id="UP000226031"/>
    </source>
</evidence>
<evidence type="ECO:0000256" key="4">
    <source>
        <dbReference type="ARBA" id="ARBA00022692"/>
    </source>
</evidence>
<evidence type="ECO:0000256" key="6">
    <source>
        <dbReference type="ARBA" id="ARBA00022989"/>
    </source>
</evidence>
<dbReference type="InterPro" id="IPR051410">
    <property type="entry name" value="Ferric/Cupric_Reductase"/>
</dbReference>
<reference evidence="12 13" key="1">
    <citation type="submission" date="2017-10" db="EMBL/GenBank/DDBJ databases">
        <title>Comparative genomics in systemic dimorphic fungi from Ajellomycetaceae.</title>
        <authorList>
            <person name="Munoz J.F."/>
            <person name="Mcewen J.G."/>
            <person name="Clay O.K."/>
            <person name="Cuomo C.A."/>
        </authorList>
    </citation>
    <scope>NUCLEOTIDE SEQUENCE [LARGE SCALE GENOMIC DNA]</scope>
    <source>
        <strain evidence="12 13">UAMH4076</strain>
    </source>
</reference>
<evidence type="ECO:0000256" key="3">
    <source>
        <dbReference type="ARBA" id="ARBA00022448"/>
    </source>
</evidence>
<dbReference type="InterPro" id="IPR013112">
    <property type="entry name" value="FAD-bd_8"/>
</dbReference>
<dbReference type="GO" id="GO:0006879">
    <property type="term" value="P:intracellular iron ion homeostasis"/>
    <property type="evidence" value="ECO:0007669"/>
    <property type="project" value="TreeGrafter"/>
</dbReference>
<evidence type="ECO:0000313" key="12">
    <source>
        <dbReference type="EMBL" id="PGH35061.1"/>
    </source>
</evidence>
<keyword evidence="5" id="KW-0249">Electron transport</keyword>
<dbReference type="GO" id="GO:0005886">
    <property type="term" value="C:plasma membrane"/>
    <property type="evidence" value="ECO:0007669"/>
    <property type="project" value="TreeGrafter"/>
</dbReference>
<keyword evidence="7" id="KW-0560">Oxidoreductase</keyword>
<comment type="subcellular location">
    <subcellularLocation>
        <location evidence="1">Membrane</location>
        <topology evidence="1">Multi-pass membrane protein</topology>
    </subcellularLocation>
</comment>
<dbReference type="SFLD" id="SFLDG01168">
    <property type="entry name" value="Ferric_reductase_subgroup_(FRE"/>
    <property type="match status" value="1"/>
</dbReference>
<dbReference type="AlphaFoldDB" id="A0A2B7ZNV2"/>
<keyword evidence="9 10" id="KW-0472">Membrane</keyword>
<feature type="transmembrane region" description="Helical" evidence="10">
    <location>
        <begin position="88"/>
        <end position="108"/>
    </location>
</feature>
<feature type="transmembrane region" description="Helical" evidence="10">
    <location>
        <begin position="328"/>
        <end position="355"/>
    </location>
</feature>
<keyword evidence="8" id="KW-0406">Ion transport</keyword>
<accession>A0A2B7ZNV2</accession>
<keyword evidence="4 10" id="KW-0812">Transmembrane</keyword>
<evidence type="ECO:0000256" key="5">
    <source>
        <dbReference type="ARBA" id="ARBA00022982"/>
    </source>
</evidence>
<dbReference type="STRING" id="73230.A0A2B7ZNV2"/>
<dbReference type="EMBL" id="PDND01000028">
    <property type="protein sequence ID" value="PGH35061.1"/>
    <property type="molecule type" value="Genomic_DNA"/>
</dbReference>
<sequence>MADPELGRRHIQDPNATASKIPHFGYPSRVVPCSVDPGSCAYLDAAYWMQDLSMLYTYSTFPVKRHTHPSIEIMAQYLTHCSLCIHRFIMWGMIGSILFIIFALRVANPRKFEKPMQRRELESGNMAKNSLFSRAWGAVSAGARRHLLKPEESLTRYFGHVTRLQVAILCGILAYLFIFTLVGIVYKSWVTPVKQSTSFNIRTPLGPMANRVGAFAYALTPLTVVLSTRENVLSLITGIPYQHFNFLHRWIGRIIFIQSVLHTLAWTIVQARLYQPQPKVYAKFIAEKYIVFGIVAQVLIAFIYIFSIKRVVMWTGHEFFRKSHYIAGILYLGTCWGHWARLACWIIPSIGIILLDRGFRLFRTFAIHRKVKDEKKGIGFKAAEGKITSFDDGDGGLVVRLEFSHDQPPWKAGQHFFLCFPEITVWQSHPFTPFPNRLQSHAHHAYIIRCLKGETSRLPLLAGTATTPVILTGPYGTPILDKTAPNILAIAGGTGISFALPLAAAAVAAASPTNNEIPAHRVELVWVIPRSQNIEWVQDELNALLHSYPKNVIVRIFISRESPPLELGAVDDMKGSAGDNEEKVTLRTKRRSSFMWPQHPHLRVSWLSDHHPDMRNIVEDFIANQPAPPSSAVPTGRTQVVASGPAEMGRDLRATVAAANDAGQVWKGRGGFEVDLYWDNRYF</sequence>
<dbReference type="GO" id="GO:0006826">
    <property type="term" value="P:iron ion transport"/>
    <property type="evidence" value="ECO:0007669"/>
    <property type="project" value="TreeGrafter"/>
</dbReference>
<evidence type="ECO:0000256" key="9">
    <source>
        <dbReference type="ARBA" id="ARBA00023136"/>
    </source>
</evidence>
<dbReference type="InterPro" id="IPR039261">
    <property type="entry name" value="FNR_nucleotide-bd"/>
</dbReference>
<dbReference type="Pfam" id="PF08022">
    <property type="entry name" value="FAD_binding_8"/>
    <property type="match status" value="1"/>
</dbReference>
<dbReference type="SUPFAM" id="SSF52343">
    <property type="entry name" value="Ferredoxin reductase-like, C-terminal NADP-linked domain"/>
    <property type="match status" value="1"/>
</dbReference>
<dbReference type="Gene3D" id="3.40.50.80">
    <property type="entry name" value="Nucleotide-binding domain of ferredoxin-NADP reductase (FNR) module"/>
    <property type="match status" value="1"/>
</dbReference>
<keyword evidence="13" id="KW-1185">Reference proteome</keyword>
<comment type="caution">
    <text evidence="12">The sequence shown here is derived from an EMBL/GenBank/DDBJ whole genome shotgun (WGS) entry which is preliminary data.</text>
</comment>
<keyword evidence="3" id="KW-0813">Transport</keyword>
<evidence type="ECO:0000256" key="2">
    <source>
        <dbReference type="ARBA" id="ARBA00006278"/>
    </source>
</evidence>
<keyword evidence="6 10" id="KW-1133">Transmembrane helix</keyword>
<dbReference type="GO" id="GO:0015677">
    <property type="term" value="P:copper ion import"/>
    <property type="evidence" value="ECO:0007669"/>
    <property type="project" value="TreeGrafter"/>
</dbReference>
<dbReference type="PROSITE" id="PS51384">
    <property type="entry name" value="FAD_FR"/>
    <property type="match status" value="1"/>
</dbReference>
<gene>
    <name evidence="12" type="ORF">GX50_02092</name>
</gene>
<feature type="domain" description="FAD-binding FR-type" evidence="11">
    <location>
        <begin position="357"/>
        <end position="481"/>
    </location>
</feature>
<feature type="transmembrane region" description="Helical" evidence="10">
    <location>
        <begin position="166"/>
        <end position="186"/>
    </location>
</feature>
<dbReference type="InterPro" id="IPR017927">
    <property type="entry name" value="FAD-bd_FR_type"/>
</dbReference>
<dbReference type="Pfam" id="PF08030">
    <property type="entry name" value="NAD_binding_6"/>
    <property type="match status" value="1"/>
</dbReference>
<dbReference type="SFLD" id="SFLDS00052">
    <property type="entry name" value="Ferric_Reductase_Domain"/>
    <property type="match status" value="1"/>
</dbReference>
<proteinExistence type="inferred from homology"/>
<protein>
    <recommendedName>
        <fullName evidence="11">FAD-binding FR-type domain-containing protein</fullName>
    </recommendedName>
</protein>
<feature type="transmembrane region" description="Helical" evidence="10">
    <location>
        <begin position="250"/>
        <end position="269"/>
    </location>
</feature>
<name>A0A2B7ZNV2_9EURO</name>
<evidence type="ECO:0000256" key="7">
    <source>
        <dbReference type="ARBA" id="ARBA00023002"/>
    </source>
</evidence>
<evidence type="ECO:0000256" key="8">
    <source>
        <dbReference type="ARBA" id="ARBA00023065"/>
    </source>
</evidence>
<evidence type="ECO:0000256" key="10">
    <source>
        <dbReference type="SAM" id="Phobius"/>
    </source>
</evidence>
<evidence type="ECO:0000259" key="11">
    <source>
        <dbReference type="PROSITE" id="PS51384"/>
    </source>
</evidence>
<dbReference type="PANTHER" id="PTHR32361">
    <property type="entry name" value="FERRIC/CUPRIC REDUCTASE TRANSMEMBRANE COMPONENT"/>
    <property type="match status" value="1"/>
</dbReference>
<organism evidence="12 13">
    <name type="scientific">[Emmonsia] crescens</name>
    <dbReference type="NCBI Taxonomy" id="73230"/>
    <lineage>
        <taxon>Eukaryota</taxon>
        <taxon>Fungi</taxon>
        <taxon>Dikarya</taxon>
        <taxon>Ascomycota</taxon>
        <taxon>Pezizomycotina</taxon>
        <taxon>Eurotiomycetes</taxon>
        <taxon>Eurotiomycetidae</taxon>
        <taxon>Onygenales</taxon>
        <taxon>Ajellomycetaceae</taxon>
        <taxon>Emergomyces</taxon>
    </lineage>
</organism>
<dbReference type="CDD" id="cd06186">
    <property type="entry name" value="NOX_Duox_like_FAD_NADP"/>
    <property type="match status" value="1"/>
</dbReference>
<comment type="similarity">
    <text evidence="2">Belongs to the ferric reductase (FRE) family.</text>
</comment>
<evidence type="ECO:0000256" key="1">
    <source>
        <dbReference type="ARBA" id="ARBA00004141"/>
    </source>
</evidence>
<feature type="transmembrane region" description="Helical" evidence="10">
    <location>
        <begin position="289"/>
        <end position="308"/>
    </location>
</feature>
<dbReference type="VEuPathDB" id="FungiDB:EMCG_01173"/>
<dbReference type="InterPro" id="IPR013130">
    <property type="entry name" value="Fe3_Rdtase_TM_dom"/>
</dbReference>
<dbReference type="PANTHER" id="PTHR32361:SF3">
    <property type="entry name" value="REDUCTASE, PUTATIVE (AFU_ORTHOLOGUE AFUA_6G13750)-RELATED"/>
    <property type="match status" value="1"/>
</dbReference>
<dbReference type="InterPro" id="IPR013121">
    <property type="entry name" value="Fe_red_NAD-bd_6"/>
</dbReference>
<dbReference type="Proteomes" id="UP000226031">
    <property type="component" value="Unassembled WGS sequence"/>
</dbReference>
<dbReference type="GO" id="GO:0000293">
    <property type="term" value="F:ferric-chelate reductase activity"/>
    <property type="evidence" value="ECO:0007669"/>
    <property type="project" value="UniProtKB-ARBA"/>
</dbReference>
<dbReference type="Pfam" id="PF01794">
    <property type="entry name" value="Ferric_reduct"/>
    <property type="match status" value="1"/>
</dbReference>